<evidence type="ECO:0000256" key="9">
    <source>
        <dbReference type="ARBA" id="ARBA00022840"/>
    </source>
</evidence>
<evidence type="ECO:0000256" key="6">
    <source>
        <dbReference type="ARBA" id="ARBA00022692"/>
    </source>
</evidence>
<evidence type="ECO:0000256" key="8">
    <source>
        <dbReference type="ARBA" id="ARBA00022777"/>
    </source>
</evidence>
<evidence type="ECO:0000256" key="14">
    <source>
        <dbReference type="SAM" id="Coils"/>
    </source>
</evidence>
<accession>A0ABV6KK33</accession>
<evidence type="ECO:0000256" key="7">
    <source>
        <dbReference type="ARBA" id="ARBA00022741"/>
    </source>
</evidence>
<feature type="domain" description="Histidine kinase" evidence="16">
    <location>
        <begin position="152"/>
        <end position="346"/>
    </location>
</feature>
<dbReference type="GO" id="GO:0016301">
    <property type="term" value="F:kinase activity"/>
    <property type="evidence" value="ECO:0007669"/>
    <property type="project" value="UniProtKB-KW"/>
</dbReference>
<evidence type="ECO:0000256" key="11">
    <source>
        <dbReference type="ARBA" id="ARBA00023012"/>
    </source>
</evidence>
<evidence type="ECO:0000259" key="17">
    <source>
        <dbReference type="PROSITE" id="PS50885"/>
    </source>
</evidence>
<keyword evidence="3 13" id="KW-1003">Cell membrane</keyword>
<dbReference type="PANTHER" id="PTHR24421">
    <property type="entry name" value="NITRATE/NITRITE SENSOR PROTEIN NARX-RELATED"/>
    <property type="match status" value="1"/>
</dbReference>
<reference evidence="18 19" key="1">
    <citation type="submission" date="2024-09" db="EMBL/GenBank/DDBJ databases">
        <authorList>
            <person name="Sun Q."/>
            <person name="Mori K."/>
        </authorList>
    </citation>
    <scope>NUCLEOTIDE SEQUENCE [LARGE SCALE GENOMIC DNA]</scope>
    <source>
        <strain evidence="18 19">NCAIM B.02610</strain>
    </source>
</reference>
<keyword evidence="5 13" id="KW-0808">Transferase</keyword>
<dbReference type="PROSITE" id="PS50109">
    <property type="entry name" value="HIS_KIN"/>
    <property type="match status" value="1"/>
</dbReference>
<keyword evidence="6 15" id="KW-0812">Transmembrane</keyword>
<evidence type="ECO:0000256" key="3">
    <source>
        <dbReference type="ARBA" id="ARBA00022475"/>
    </source>
</evidence>
<feature type="coiled-coil region" evidence="14">
    <location>
        <begin position="110"/>
        <end position="147"/>
    </location>
</feature>
<dbReference type="InterPro" id="IPR011712">
    <property type="entry name" value="Sig_transdc_His_kin_sub3_dim/P"/>
</dbReference>
<dbReference type="RefSeq" id="WP_335961442.1">
    <property type="nucleotide sequence ID" value="NZ_JAXBLX010000017.1"/>
</dbReference>
<dbReference type="PROSITE" id="PS50885">
    <property type="entry name" value="HAMP"/>
    <property type="match status" value="1"/>
</dbReference>
<feature type="domain" description="HAMP" evidence="17">
    <location>
        <begin position="73"/>
        <end position="125"/>
    </location>
</feature>
<comment type="catalytic activity">
    <reaction evidence="1 13">
        <text>ATP + protein L-histidine = ADP + protein N-phospho-L-histidine.</text>
        <dbReference type="EC" id="2.7.13.3"/>
    </reaction>
</comment>
<dbReference type="EMBL" id="JBHLUX010000095">
    <property type="protein sequence ID" value="MFC0473676.1"/>
    <property type="molecule type" value="Genomic_DNA"/>
</dbReference>
<keyword evidence="9 13" id="KW-0067">ATP-binding</keyword>
<dbReference type="CDD" id="cd06225">
    <property type="entry name" value="HAMP"/>
    <property type="match status" value="1"/>
</dbReference>
<dbReference type="InterPro" id="IPR003594">
    <property type="entry name" value="HATPase_dom"/>
</dbReference>
<evidence type="ECO:0000256" key="5">
    <source>
        <dbReference type="ARBA" id="ARBA00022679"/>
    </source>
</evidence>
<dbReference type="SUPFAM" id="SSF55874">
    <property type="entry name" value="ATPase domain of HSP90 chaperone/DNA topoisomerase II/histidine kinase"/>
    <property type="match status" value="1"/>
</dbReference>
<dbReference type="Gene3D" id="6.10.340.10">
    <property type="match status" value="1"/>
</dbReference>
<dbReference type="InterPro" id="IPR017202">
    <property type="entry name" value="LiaS/VraS"/>
</dbReference>
<name>A0ABV6KK33_9BACI</name>
<evidence type="ECO:0000313" key="18">
    <source>
        <dbReference type="EMBL" id="MFC0473676.1"/>
    </source>
</evidence>
<proteinExistence type="predicted"/>
<dbReference type="InterPro" id="IPR003660">
    <property type="entry name" value="HAMP_dom"/>
</dbReference>
<feature type="transmembrane region" description="Helical" evidence="15">
    <location>
        <begin position="12"/>
        <end position="33"/>
    </location>
</feature>
<dbReference type="PIRSF" id="PIRSF037431">
    <property type="entry name" value="STHK_LiaS"/>
    <property type="match status" value="1"/>
</dbReference>
<sequence>MRKRLASIQWQFIRHSLIVTLLLSFLLLFIITYEETRGLLLVFDRKLLGVPIIILMIAVIMVTGLISGYIQADPIRRRVDQLVHGALRFERGTFTHRVTIEGEDELAELARRMNGMAQNIEEQVASLQRLSAERAAMQETVKKAAVTEERQRLARDLHDAVSQQLFAISMMTAAIKQTMAQESGTTVEQVKMVESMANTAQAEMRALLLHLRPAHLEGKSLEDGIKQLFEEMQKKYGMDVNVSIQEDVSVPKGIEDQIFRMIQEAISNVLRHAKATQLELQLKQTNQELKVKLIDNGIGFDAKGVQQNSYGLHTMKERMNEIGGTLQIISVPNKGTQIEANIPITWKGE</sequence>
<dbReference type="InterPro" id="IPR036890">
    <property type="entry name" value="HATPase_C_sf"/>
</dbReference>
<evidence type="ECO:0000256" key="1">
    <source>
        <dbReference type="ARBA" id="ARBA00000085"/>
    </source>
</evidence>
<organism evidence="18 19">
    <name type="scientific">Halalkalibacter kiskunsagensis</name>
    <dbReference type="NCBI Taxonomy" id="1548599"/>
    <lineage>
        <taxon>Bacteria</taxon>
        <taxon>Bacillati</taxon>
        <taxon>Bacillota</taxon>
        <taxon>Bacilli</taxon>
        <taxon>Bacillales</taxon>
        <taxon>Bacillaceae</taxon>
        <taxon>Halalkalibacter</taxon>
    </lineage>
</organism>
<feature type="transmembrane region" description="Helical" evidence="15">
    <location>
        <begin position="48"/>
        <end position="70"/>
    </location>
</feature>
<dbReference type="Pfam" id="PF00672">
    <property type="entry name" value="HAMP"/>
    <property type="match status" value="1"/>
</dbReference>
<dbReference type="SMART" id="SM00304">
    <property type="entry name" value="HAMP"/>
    <property type="match status" value="1"/>
</dbReference>
<dbReference type="InterPro" id="IPR005467">
    <property type="entry name" value="His_kinase_dom"/>
</dbReference>
<keyword evidence="4" id="KW-0597">Phosphoprotein</keyword>
<dbReference type="Proteomes" id="UP001589838">
    <property type="component" value="Unassembled WGS sequence"/>
</dbReference>
<dbReference type="Gene3D" id="1.20.5.1930">
    <property type="match status" value="1"/>
</dbReference>
<dbReference type="Pfam" id="PF07730">
    <property type="entry name" value="HisKA_3"/>
    <property type="match status" value="1"/>
</dbReference>
<keyword evidence="19" id="KW-1185">Reference proteome</keyword>
<dbReference type="Pfam" id="PF02518">
    <property type="entry name" value="HATPase_c"/>
    <property type="match status" value="1"/>
</dbReference>
<dbReference type="EC" id="2.7.13.3" evidence="13"/>
<protein>
    <recommendedName>
        <fullName evidence="13">Sensor histidine kinase</fullName>
        <ecNumber evidence="13">2.7.13.3</ecNumber>
    </recommendedName>
</protein>
<dbReference type="SMART" id="SM00387">
    <property type="entry name" value="HATPase_c"/>
    <property type="match status" value="1"/>
</dbReference>
<keyword evidence="10 15" id="KW-1133">Transmembrane helix</keyword>
<evidence type="ECO:0000256" key="15">
    <source>
        <dbReference type="SAM" id="Phobius"/>
    </source>
</evidence>
<keyword evidence="12 13" id="KW-0472">Membrane</keyword>
<comment type="subcellular location">
    <subcellularLocation>
        <location evidence="2 13">Cell membrane</location>
        <topology evidence="2 13">Multi-pass membrane protein</topology>
    </subcellularLocation>
</comment>
<keyword evidence="8 13" id="KW-0418">Kinase</keyword>
<dbReference type="Gene3D" id="3.30.565.10">
    <property type="entry name" value="Histidine kinase-like ATPase, C-terminal domain"/>
    <property type="match status" value="1"/>
</dbReference>
<gene>
    <name evidence="18" type="ORF">ACFFHM_24990</name>
</gene>
<comment type="caution">
    <text evidence="18">The sequence shown here is derived from an EMBL/GenBank/DDBJ whole genome shotgun (WGS) entry which is preliminary data.</text>
</comment>
<evidence type="ECO:0000256" key="4">
    <source>
        <dbReference type="ARBA" id="ARBA00022553"/>
    </source>
</evidence>
<evidence type="ECO:0000259" key="16">
    <source>
        <dbReference type="PROSITE" id="PS50109"/>
    </source>
</evidence>
<evidence type="ECO:0000256" key="10">
    <source>
        <dbReference type="ARBA" id="ARBA00022989"/>
    </source>
</evidence>
<keyword evidence="7 13" id="KW-0547">Nucleotide-binding</keyword>
<evidence type="ECO:0000256" key="2">
    <source>
        <dbReference type="ARBA" id="ARBA00004651"/>
    </source>
</evidence>
<evidence type="ECO:0000313" key="19">
    <source>
        <dbReference type="Proteomes" id="UP001589838"/>
    </source>
</evidence>
<evidence type="ECO:0000256" key="13">
    <source>
        <dbReference type="PIRNR" id="PIRNR037431"/>
    </source>
</evidence>
<evidence type="ECO:0000256" key="12">
    <source>
        <dbReference type="ARBA" id="ARBA00023136"/>
    </source>
</evidence>
<keyword evidence="11 13" id="KW-0902">Two-component regulatory system</keyword>
<dbReference type="CDD" id="cd16917">
    <property type="entry name" value="HATPase_UhpB-NarQ-NarX-like"/>
    <property type="match status" value="1"/>
</dbReference>
<keyword evidence="14" id="KW-0175">Coiled coil</keyword>
<dbReference type="PANTHER" id="PTHR24421:SF37">
    <property type="entry name" value="SENSOR HISTIDINE KINASE NARS"/>
    <property type="match status" value="1"/>
</dbReference>
<dbReference type="SUPFAM" id="SSF158472">
    <property type="entry name" value="HAMP domain-like"/>
    <property type="match status" value="1"/>
</dbReference>
<dbReference type="InterPro" id="IPR050482">
    <property type="entry name" value="Sensor_HK_TwoCompSys"/>
</dbReference>